<dbReference type="InterPro" id="IPR008979">
    <property type="entry name" value="Galactose-bd-like_sf"/>
</dbReference>
<dbReference type="InterPro" id="IPR036116">
    <property type="entry name" value="FN3_sf"/>
</dbReference>
<evidence type="ECO:0000259" key="2">
    <source>
        <dbReference type="PROSITE" id="PS50022"/>
    </source>
</evidence>
<evidence type="ECO:0000313" key="5">
    <source>
        <dbReference type="Proteomes" id="UP001589747"/>
    </source>
</evidence>
<dbReference type="PANTHER" id="PTHR37834">
    <property type="entry name" value="GDSL-LIKE LIPASE/ACYLHYDROLASE DOMAIN PROTEIN (AFU_ORTHOLOGUE AFUA_2G00620)"/>
    <property type="match status" value="1"/>
</dbReference>
<accession>A0ABV5KTW1</accession>
<proteinExistence type="predicted"/>
<dbReference type="Pfam" id="PF00041">
    <property type="entry name" value="fn3"/>
    <property type="match status" value="1"/>
</dbReference>
<keyword evidence="5" id="KW-1185">Reference proteome</keyword>
<dbReference type="SMART" id="SM00060">
    <property type="entry name" value="FN3"/>
    <property type="match status" value="6"/>
</dbReference>
<dbReference type="Gene3D" id="2.60.120.260">
    <property type="entry name" value="Galactose-binding domain-like"/>
    <property type="match status" value="2"/>
</dbReference>
<dbReference type="CDD" id="cd01831">
    <property type="entry name" value="Endoglucanase_E_like"/>
    <property type="match status" value="1"/>
</dbReference>
<dbReference type="Gene3D" id="3.40.50.1110">
    <property type="entry name" value="SGNH hydrolase"/>
    <property type="match status" value="1"/>
</dbReference>
<dbReference type="SUPFAM" id="SSF52266">
    <property type="entry name" value="SGNH hydrolase"/>
    <property type="match status" value="1"/>
</dbReference>
<dbReference type="SUPFAM" id="SSF49785">
    <property type="entry name" value="Galactose-binding domain-like"/>
    <property type="match status" value="1"/>
</dbReference>
<dbReference type="PANTHER" id="PTHR37834:SF2">
    <property type="entry name" value="ESTERASE, SGNH HYDROLASE-TYPE"/>
    <property type="match status" value="1"/>
</dbReference>
<dbReference type="Proteomes" id="UP001589747">
    <property type="component" value="Unassembled WGS sequence"/>
</dbReference>
<feature type="region of interest" description="Disordered" evidence="1">
    <location>
        <begin position="1260"/>
        <end position="1280"/>
    </location>
</feature>
<feature type="domain" description="F5/8 type C" evidence="2">
    <location>
        <begin position="679"/>
        <end position="827"/>
    </location>
</feature>
<dbReference type="SMART" id="SM00635">
    <property type="entry name" value="BID_2"/>
    <property type="match status" value="4"/>
</dbReference>
<evidence type="ECO:0000259" key="3">
    <source>
        <dbReference type="PROSITE" id="PS50853"/>
    </source>
</evidence>
<dbReference type="Pfam" id="PF13472">
    <property type="entry name" value="Lipase_GDSL_2"/>
    <property type="match status" value="1"/>
</dbReference>
<dbReference type="Pfam" id="PF02368">
    <property type="entry name" value="Big_2"/>
    <property type="match status" value="4"/>
</dbReference>
<comment type="caution">
    <text evidence="4">The sequence shown here is derived from an EMBL/GenBank/DDBJ whole genome shotgun (WGS) entry which is preliminary data.</text>
</comment>
<dbReference type="Gene3D" id="2.60.40.10">
    <property type="entry name" value="Immunoglobulins"/>
    <property type="match status" value="6"/>
</dbReference>
<feature type="region of interest" description="Disordered" evidence="1">
    <location>
        <begin position="704"/>
        <end position="723"/>
    </location>
</feature>
<name>A0ABV5KTW1_9BACL</name>
<dbReference type="PROSITE" id="PS50022">
    <property type="entry name" value="FA58C_3"/>
    <property type="match status" value="1"/>
</dbReference>
<dbReference type="InterPro" id="IPR003961">
    <property type="entry name" value="FN3_dom"/>
</dbReference>
<dbReference type="PROSITE" id="PS50853">
    <property type="entry name" value="FN3"/>
    <property type="match status" value="3"/>
</dbReference>
<dbReference type="InterPro" id="IPR052762">
    <property type="entry name" value="PCW_deacetylase/CE"/>
</dbReference>
<dbReference type="InterPro" id="IPR000421">
    <property type="entry name" value="FA58C"/>
</dbReference>
<dbReference type="InterPro" id="IPR008964">
    <property type="entry name" value="Invasin/intimin_cell_adhesion"/>
</dbReference>
<dbReference type="InterPro" id="IPR037461">
    <property type="entry name" value="CtCE2-like_dom"/>
</dbReference>
<reference evidence="4 5" key="1">
    <citation type="submission" date="2024-09" db="EMBL/GenBank/DDBJ databases">
        <authorList>
            <person name="Sun Q."/>
            <person name="Mori K."/>
        </authorList>
    </citation>
    <scope>NUCLEOTIDE SEQUENCE [LARGE SCALE GENOMIC DNA]</scope>
    <source>
        <strain evidence="4 5">TISTR 2452</strain>
    </source>
</reference>
<gene>
    <name evidence="4" type="ORF">ACFFSY_18910</name>
</gene>
<dbReference type="Pfam" id="PF00754">
    <property type="entry name" value="F5_F8_type_C"/>
    <property type="match status" value="1"/>
</dbReference>
<evidence type="ECO:0000256" key="1">
    <source>
        <dbReference type="SAM" id="MobiDB-lite"/>
    </source>
</evidence>
<feature type="domain" description="Fibronectin type-III" evidence="3">
    <location>
        <begin position="1096"/>
        <end position="1188"/>
    </location>
</feature>
<evidence type="ECO:0000313" key="4">
    <source>
        <dbReference type="EMBL" id="MFB9328001.1"/>
    </source>
</evidence>
<feature type="domain" description="Fibronectin type-III" evidence="3">
    <location>
        <begin position="916"/>
        <end position="1003"/>
    </location>
</feature>
<dbReference type="SUPFAM" id="SSF49265">
    <property type="entry name" value="Fibronectin type III"/>
    <property type="match status" value="4"/>
</dbReference>
<dbReference type="InterPro" id="IPR013830">
    <property type="entry name" value="SGNH_hydro"/>
</dbReference>
<dbReference type="SUPFAM" id="SSF49373">
    <property type="entry name" value="Invasin/intimin cell-adhesion fragments"/>
    <property type="match status" value="4"/>
</dbReference>
<dbReference type="RefSeq" id="WP_377496888.1">
    <property type="nucleotide sequence ID" value="NZ_JBHMDO010000032.1"/>
</dbReference>
<sequence length="1459" mass="151230">MKLIKRLSITILTLLILSSYIPVIKAYADSVGTPTDPNIKYFGRWDKVSSTNYVSHFGGAYFKVNFTGTTVQLKLGGSVSFYAQIDGGSDVLYNGTEGTVNLTSTALSPGTHTLRVATKDLHEEMNFQGLVLDEGAMTEAPNVSDTILEFVGDSITAGHRTSKNFLTAYPWLAAEQLGYEHTQIAYSGITLADGYYYSGNKLPGMEVEYFSTTQPTNAFKAWDFSTYQPKMVIVNLGTNDNATNVPSNVPSALFQEKYTTFLQNIRLNNPNAQIIAMNPFNGAYPTEVMAAVDARIAAGDTKVHYLDTTGWITAADTSDGTHPTDAGDRKIASLLVQELQLYLTGIPDSITLNKDQTSIEAGQTEQLTSTVSPSSANTKVTWSVVHQSGANVASVSSTGIVSAISPGTATVRATSYYDSTKFADALVTVTGKPVTSLMLNKDQTSLEEGQTEQLVATVQPSDATNKNVTWSVVNESTANVVTVSNTGFLTATKEGTATVRAASESDNTRFADITVTVTTKVANSTPPADVTGASVTASDSRLVLSWTDPADSDLDHIVISGTGITTQNVTRGISTATLTGLTNGTTYSISLKAVDTSGNVSSGVTVSGKPSPILVSSVTLSSSTLKLDLGLNAQLTATTAPINATNKKIVWTSSNTAVAKVDSNGNVYSVGAGTATITAASEDGGAQATSVVTVNDSLALNKTSSATATRSGSPASNVNDSDPATLWTTGAKVAASPASWQVDLGQVAKINSTYILSWNTIKYKIEVSNDNTTYKMAFDHTSTLTAANDSTDTMPANTYGRYVRVTITGTTTSSNWVAIHDFQVHGSFVATPAAITLDNPTVALVTGNTIQLGATLAPFNAISDVTWTSSNTSVATVNTSGLVTGVTAGTATITATTSNGLSATSTVTVTDPDLTPPAEVTSVTVTPADGQLILTWADPTDVDFDHVVVASGATTQNVNKGIKKATITGLTNGTSYSISMKTVDVSGNASTGVNINGTPTPDTIAPAEVTGTVVQASDGQLKIMWNDPTDVDFDHVVISGSEITTQNVAAGVQSVMITALTNNTDYTILLQTVDTTGNQSTGVNVNGKPSTLDTIAPAEVTSASVSVASGKLTVTWNDPTDEDLDHIVVSGSGIATQTVAKGTQQVMFTGLTNGTGYTIVIRTVDTTGNQSTGVNVVGTPIADTTAPVEVTGAVVKAGDGLLEITWNDPSDVDFDHVVVSGVGVTSQNVAKGVKKATVTGLTNDVTYTIVLKTVDESGNASTGVSVDGKPVAPDTTPTGDITGTAVSVGNGQLTITWNDPSDDDFDHVVISGAGIATQTIAKGTGRVTLTELINGTSYTILIKAADYYGNISSGVSVMGTPSASAISLEIGNRSIGGAGFLHSITTSGGDVTGKYLLIQLTEGTGANAKVTVIMIKASATAKVSYQADGTKVEAWLVSGMPNLTLGDMDVEIYAYSKSN</sequence>
<protein>
    <submittedName>
        <fullName evidence="4">Ig-like domain-containing protein</fullName>
    </submittedName>
</protein>
<dbReference type="Gene3D" id="2.60.40.1080">
    <property type="match status" value="4"/>
</dbReference>
<dbReference type="InterPro" id="IPR036514">
    <property type="entry name" value="SGNH_hydro_sf"/>
</dbReference>
<dbReference type="InterPro" id="IPR040794">
    <property type="entry name" value="CE2_N"/>
</dbReference>
<dbReference type="InterPro" id="IPR003343">
    <property type="entry name" value="Big_2"/>
</dbReference>
<dbReference type="EMBL" id="JBHMDO010000032">
    <property type="protein sequence ID" value="MFB9328001.1"/>
    <property type="molecule type" value="Genomic_DNA"/>
</dbReference>
<feature type="domain" description="Fibronectin type-III" evidence="3">
    <location>
        <begin position="526"/>
        <end position="622"/>
    </location>
</feature>
<dbReference type="Pfam" id="PF17996">
    <property type="entry name" value="CE2_N"/>
    <property type="match status" value="1"/>
</dbReference>
<organism evidence="4 5">
    <name type="scientific">Paenibacillus aurantiacus</name>
    <dbReference type="NCBI Taxonomy" id="1936118"/>
    <lineage>
        <taxon>Bacteria</taxon>
        <taxon>Bacillati</taxon>
        <taxon>Bacillota</taxon>
        <taxon>Bacilli</taxon>
        <taxon>Bacillales</taxon>
        <taxon>Paenibacillaceae</taxon>
        <taxon>Paenibacillus</taxon>
    </lineage>
</organism>
<dbReference type="InterPro" id="IPR013783">
    <property type="entry name" value="Ig-like_fold"/>
</dbReference>